<proteinExistence type="predicted"/>
<dbReference type="InterPro" id="IPR014903">
    <property type="entry name" value="DUF1796"/>
</dbReference>
<dbReference type="Pfam" id="PF08795">
    <property type="entry name" value="DUF1796"/>
    <property type="match status" value="1"/>
</dbReference>
<reference evidence="1" key="1">
    <citation type="submission" date="2017-01" db="EMBL/GenBank/DDBJ databases">
        <authorList>
            <person name="Assis F.L."/>
            <person name="Abrahao J.S."/>
            <person name="Silva L."/>
            <person name="Khalil J.B."/>
            <person name="Rodrigues R."/>
            <person name="Silva L.S."/>
            <person name="Arantes T."/>
            <person name="Boratto P."/>
            <person name="Andrade M."/>
            <person name="Kroon E.G."/>
            <person name="Ribeiro B."/>
            <person name="Bergier I."/>
            <person name="Seligmann H."/>
            <person name="Ghigo E."/>
            <person name="Colson P."/>
            <person name="Levasseur A."/>
            <person name="Raoult D."/>
            <person name="Scola B.L."/>
        </authorList>
    </citation>
    <scope>NUCLEOTIDE SEQUENCE</scope>
    <source>
        <strain evidence="1">Soda lake</strain>
    </source>
</reference>
<accession>A0A6N1NRV6</accession>
<evidence type="ECO:0000313" key="1">
    <source>
        <dbReference type="EMBL" id="QKU35267.1"/>
    </source>
</evidence>
<name>A0A6N1NRV6_9VIRU</name>
<protein>
    <submittedName>
        <fullName evidence="1">Putative papain-like cysteine peptidase</fullName>
    </submittedName>
</protein>
<dbReference type="RefSeq" id="YP_010781926.1">
    <property type="nucleotide sequence ID" value="NC_075039.1"/>
</dbReference>
<sequence>MKYISLGSTCGVAYQFQQFGIKKESLPFDWVKSMSFDAVIAILKNGFNSFGAYHDLVLCRESKKHPVLQTDQWQDSVVPLTSYVYQNSLGIMFFHDFEKPFNDETDDIYIEFKNKYQRRFKRLYELFASGEELIFVRDEHKPHNLKLEIIIEFVEWLKSQLTNGTTMKFIFIINNPKNKTFKWMTKLESYNIKFYNDDNQIANWQRSNLDWKTILNV</sequence>
<dbReference type="EMBL" id="KY523104">
    <property type="protein sequence ID" value="QKU35267.1"/>
    <property type="molecule type" value="Genomic_DNA"/>
</dbReference>
<dbReference type="KEGG" id="vg:80518690"/>
<dbReference type="GeneID" id="80518690"/>
<reference evidence="1" key="2">
    <citation type="journal article" date="2018" name="Nat. Commun.">
        <title>Tailed giant Tupanvirus possesses the most complete translational apparatus of the known virosphere.</title>
        <authorList>
            <person name="Abrahao J."/>
            <person name="Silva L."/>
            <person name="Silva L.S."/>
            <person name="Khalil J.Y.B."/>
            <person name="Rodrigues R."/>
            <person name="Arantes T."/>
            <person name="Assis F."/>
            <person name="Boratto P."/>
            <person name="Andrade M."/>
            <person name="Kroon E.G."/>
            <person name="Ribeiro B."/>
            <person name="Bergier I."/>
            <person name="Seligmann H."/>
            <person name="Ghigo E."/>
            <person name="Colson P."/>
            <person name="Levasseur A."/>
            <person name="Kroemer G."/>
            <person name="Raoult D."/>
            <person name="La Scola B."/>
        </authorList>
    </citation>
    <scope>NUCLEOTIDE SEQUENCE [LARGE SCALE GENOMIC DNA]</scope>
    <source>
        <strain evidence="1">Soda lake</strain>
    </source>
</reference>
<organism evidence="1">
    <name type="scientific">Tupanvirus soda lake</name>
    <dbReference type="NCBI Taxonomy" id="2126985"/>
    <lineage>
        <taxon>Viruses</taxon>
        <taxon>Varidnaviria</taxon>
        <taxon>Bamfordvirae</taxon>
        <taxon>Nucleocytoviricota</taxon>
        <taxon>Megaviricetes</taxon>
        <taxon>Imitervirales</taxon>
        <taxon>Mimiviridae</taxon>
        <taxon>Megamimivirinae</taxon>
        <taxon>Tupanvirus</taxon>
        <taxon>Tupanvirus salinum</taxon>
    </lineage>
</organism>